<dbReference type="HOGENOM" id="CLU_3134855_0_0_9"/>
<gene>
    <name evidence="1" type="ordered locus">Desdi_0816</name>
</gene>
<sequence length="49" mass="5830">MVLWRITGNDLVWVGGRVRRIEKLRIDVAEKRPYRDQICQIVKMSFKGV</sequence>
<evidence type="ECO:0000313" key="1">
    <source>
        <dbReference type="EMBL" id="AGA68341.1"/>
    </source>
</evidence>
<dbReference type="Proteomes" id="UP000010797">
    <property type="component" value="Chromosome"/>
</dbReference>
<dbReference type="STRING" id="871963.Desdi_0816"/>
<keyword evidence="2" id="KW-1185">Reference proteome</keyword>
<protein>
    <submittedName>
        <fullName evidence="1">Uncharacterized protein</fullName>
    </submittedName>
</protein>
<reference evidence="2" key="1">
    <citation type="submission" date="2012-02" db="EMBL/GenBank/DDBJ databases">
        <title>Complete sequence of Desulfitobacterium dichloroeliminans LMG P-21439.</title>
        <authorList>
            <person name="Lucas S."/>
            <person name="Han J."/>
            <person name="Lapidus A."/>
            <person name="Cheng J.-F."/>
            <person name="Goodwin L."/>
            <person name="Pitluck S."/>
            <person name="Peters L."/>
            <person name="Ovchinnikova G."/>
            <person name="Teshima H."/>
            <person name="Detter J.C."/>
            <person name="Han C."/>
            <person name="Tapia R."/>
            <person name="Land M."/>
            <person name="Hauser L."/>
            <person name="Kyrpides N."/>
            <person name="Ivanova N."/>
            <person name="Pagani I."/>
            <person name="Kruse T."/>
            <person name="de Vos W.M."/>
            <person name="Boon N."/>
            <person name="Smidt H."/>
            <person name="Woyke T."/>
        </authorList>
    </citation>
    <scope>NUCLEOTIDE SEQUENCE [LARGE SCALE GENOMIC DNA]</scope>
    <source>
        <strain evidence="2">LMG P-21439 / DCA1</strain>
    </source>
</reference>
<dbReference type="KEGG" id="ddl:Desdi_0816"/>
<accession>L0F6Q6</accession>
<name>L0F6Q6_DESDL</name>
<dbReference type="EMBL" id="CP003344">
    <property type="protein sequence ID" value="AGA68341.1"/>
    <property type="molecule type" value="Genomic_DNA"/>
</dbReference>
<evidence type="ECO:0000313" key="2">
    <source>
        <dbReference type="Proteomes" id="UP000010797"/>
    </source>
</evidence>
<dbReference type="AlphaFoldDB" id="L0F6Q6"/>
<organism evidence="1 2">
    <name type="scientific">Desulfitobacterium dichloroeliminans (strain LMG P-21439 / DCA1)</name>
    <dbReference type="NCBI Taxonomy" id="871963"/>
    <lineage>
        <taxon>Bacteria</taxon>
        <taxon>Bacillati</taxon>
        <taxon>Bacillota</taxon>
        <taxon>Clostridia</taxon>
        <taxon>Eubacteriales</taxon>
        <taxon>Desulfitobacteriaceae</taxon>
        <taxon>Desulfitobacterium</taxon>
    </lineage>
</organism>
<proteinExistence type="predicted"/>